<evidence type="ECO:0000313" key="1">
    <source>
        <dbReference type="EnsemblPlants" id="AET5Gv20538400.1"/>
    </source>
</evidence>
<keyword evidence="2" id="KW-1185">Reference proteome</keyword>
<sequence length="46" mass="5213">MPCKQDLIYPKFVYDACILTVQTRFGISASVSFATKQNIFKPPFVV</sequence>
<dbReference type="Proteomes" id="UP000015105">
    <property type="component" value="Chromosome 5D"/>
</dbReference>
<dbReference type="AlphaFoldDB" id="A0A453KWQ7"/>
<proteinExistence type="predicted"/>
<dbReference type="Gramene" id="AET5Gv20538400.1">
    <property type="protein sequence ID" value="AET5Gv20538400.1"/>
    <property type="gene ID" value="AET5Gv20538400"/>
</dbReference>
<reference evidence="1" key="4">
    <citation type="submission" date="2019-03" db="UniProtKB">
        <authorList>
            <consortium name="EnsemblPlants"/>
        </authorList>
    </citation>
    <scope>IDENTIFICATION</scope>
</reference>
<reference evidence="2" key="1">
    <citation type="journal article" date="2014" name="Science">
        <title>Ancient hybridizations among the ancestral genomes of bread wheat.</title>
        <authorList>
            <consortium name="International Wheat Genome Sequencing Consortium,"/>
            <person name="Marcussen T."/>
            <person name="Sandve S.R."/>
            <person name="Heier L."/>
            <person name="Spannagl M."/>
            <person name="Pfeifer M."/>
            <person name="Jakobsen K.S."/>
            <person name="Wulff B.B."/>
            <person name="Steuernagel B."/>
            <person name="Mayer K.F."/>
            <person name="Olsen O.A."/>
        </authorList>
    </citation>
    <scope>NUCLEOTIDE SEQUENCE [LARGE SCALE GENOMIC DNA]</scope>
    <source>
        <strain evidence="2">cv. AL8/78</strain>
    </source>
</reference>
<reference evidence="1" key="3">
    <citation type="journal article" date="2017" name="Nature">
        <title>Genome sequence of the progenitor of the wheat D genome Aegilops tauschii.</title>
        <authorList>
            <person name="Luo M.C."/>
            <person name="Gu Y.Q."/>
            <person name="Puiu D."/>
            <person name="Wang H."/>
            <person name="Twardziok S.O."/>
            <person name="Deal K.R."/>
            <person name="Huo N."/>
            <person name="Zhu T."/>
            <person name="Wang L."/>
            <person name="Wang Y."/>
            <person name="McGuire P.E."/>
            <person name="Liu S."/>
            <person name="Long H."/>
            <person name="Ramasamy R.K."/>
            <person name="Rodriguez J.C."/>
            <person name="Van S.L."/>
            <person name="Yuan L."/>
            <person name="Wang Z."/>
            <person name="Xia Z."/>
            <person name="Xiao L."/>
            <person name="Anderson O.D."/>
            <person name="Ouyang S."/>
            <person name="Liang Y."/>
            <person name="Zimin A.V."/>
            <person name="Pertea G."/>
            <person name="Qi P."/>
            <person name="Bennetzen J.L."/>
            <person name="Dai X."/>
            <person name="Dawson M.W."/>
            <person name="Muller H.G."/>
            <person name="Kugler K."/>
            <person name="Rivarola-Duarte L."/>
            <person name="Spannagl M."/>
            <person name="Mayer K.F.X."/>
            <person name="Lu F.H."/>
            <person name="Bevan M.W."/>
            <person name="Leroy P."/>
            <person name="Li P."/>
            <person name="You F.M."/>
            <person name="Sun Q."/>
            <person name="Liu Z."/>
            <person name="Lyons E."/>
            <person name="Wicker T."/>
            <person name="Salzberg S.L."/>
            <person name="Devos K.M."/>
            <person name="Dvorak J."/>
        </authorList>
    </citation>
    <scope>NUCLEOTIDE SEQUENCE [LARGE SCALE GENOMIC DNA]</scope>
    <source>
        <strain evidence="1">cv. AL8/78</strain>
    </source>
</reference>
<organism evidence="1 2">
    <name type="scientific">Aegilops tauschii subsp. strangulata</name>
    <name type="common">Goatgrass</name>
    <dbReference type="NCBI Taxonomy" id="200361"/>
    <lineage>
        <taxon>Eukaryota</taxon>
        <taxon>Viridiplantae</taxon>
        <taxon>Streptophyta</taxon>
        <taxon>Embryophyta</taxon>
        <taxon>Tracheophyta</taxon>
        <taxon>Spermatophyta</taxon>
        <taxon>Magnoliopsida</taxon>
        <taxon>Liliopsida</taxon>
        <taxon>Poales</taxon>
        <taxon>Poaceae</taxon>
        <taxon>BOP clade</taxon>
        <taxon>Pooideae</taxon>
        <taxon>Triticodae</taxon>
        <taxon>Triticeae</taxon>
        <taxon>Triticinae</taxon>
        <taxon>Aegilops</taxon>
    </lineage>
</organism>
<accession>A0A453KWQ7</accession>
<reference evidence="1" key="5">
    <citation type="journal article" date="2021" name="G3 (Bethesda)">
        <title>Aegilops tauschii genome assembly Aet v5.0 features greater sequence contiguity and improved annotation.</title>
        <authorList>
            <person name="Wang L."/>
            <person name="Zhu T."/>
            <person name="Rodriguez J.C."/>
            <person name="Deal K.R."/>
            <person name="Dubcovsky J."/>
            <person name="McGuire P.E."/>
            <person name="Lux T."/>
            <person name="Spannagl M."/>
            <person name="Mayer K.F.X."/>
            <person name="Baldrich P."/>
            <person name="Meyers B.C."/>
            <person name="Huo N."/>
            <person name="Gu Y.Q."/>
            <person name="Zhou H."/>
            <person name="Devos K.M."/>
            <person name="Bennetzen J.L."/>
            <person name="Unver T."/>
            <person name="Budak H."/>
            <person name="Gulick P.J."/>
            <person name="Galiba G."/>
            <person name="Kalapos B."/>
            <person name="Nelson D.R."/>
            <person name="Li P."/>
            <person name="You F.M."/>
            <person name="Luo M.C."/>
            <person name="Dvorak J."/>
        </authorList>
    </citation>
    <scope>NUCLEOTIDE SEQUENCE [LARGE SCALE GENOMIC DNA]</scope>
    <source>
        <strain evidence="1">cv. AL8/78</strain>
    </source>
</reference>
<name>A0A453KWQ7_AEGTS</name>
<protein>
    <submittedName>
        <fullName evidence="1">Uncharacterized protein</fullName>
    </submittedName>
</protein>
<dbReference type="EnsemblPlants" id="AET5Gv20538400.1">
    <property type="protein sequence ID" value="AET5Gv20538400.1"/>
    <property type="gene ID" value="AET5Gv20538400"/>
</dbReference>
<evidence type="ECO:0000313" key="2">
    <source>
        <dbReference type="Proteomes" id="UP000015105"/>
    </source>
</evidence>
<reference evidence="2" key="2">
    <citation type="journal article" date="2017" name="Nat. Plants">
        <title>The Aegilops tauschii genome reveals multiple impacts of transposons.</title>
        <authorList>
            <person name="Zhao G."/>
            <person name="Zou C."/>
            <person name="Li K."/>
            <person name="Wang K."/>
            <person name="Li T."/>
            <person name="Gao L."/>
            <person name="Zhang X."/>
            <person name="Wang H."/>
            <person name="Yang Z."/>
            <person name="Liu X."/>
            <person name="Jiang W."/>
            <person name="Mao L."/>
            <person name="Kong X."/>
            <person name="Jiao Y."/>
            <person name="Jia J."/>
        </authorList>
    </citation>
    <scope>NUCLEOTIDE SEQUENCE [LARGE SCALE GENOMIC DNA]</scope>
    <source>
        <strain evidence="2">cv. AL8/78</strain>
    </source>
</reference>